<dbReference type="SUPFAM" id="SSF47473">
    <property type="entry name" value="EF-hand"/>
    <property type="match status" value="1"/>
</dbReference>
<evidence type="ECO:0000256" key="3">
    <source>
        <dbReference type="ARBA" id="ARBA00022837"/>
    </source>
</evidence>
<dbReference type="FunFam" id="1.10.238.10:FF:000178">
    <property type="entry name" value="Calmodulin-2 A"/>
    <property type="match status" value="1"/>
</dbReference>
<feature type="domain" description="EF-hand" evidence="4">
    <location>
        <begin position="78"/>
        <end position="113"/>
    </location>
</feature>
<dbReference type="AlphaFoldDB" id="A0AAV0RVD1"/>
<dbReference type="Gene3D" id="1.10.238.10">
    <property type="entry name" value="EF-hand"/>
    <property type="match status" value="1"/>
</dbReference>
<dbReference type="CDD" id="cd00051">
    <property type="entry name" value="EFh"/>
    <property type="match status" value="1"/>
</dbReference>
<proteinExistence type="predicted"/>
<dbReference type="InterPro" id="IPR039647">
    <property type="entry name" value="EF_hand_pair_protein_CML-like"/>
</dbReference>
<organism evidence="5 6">
    <name type="scientific">Linum tenue</name>
    <dbReference type="NCBI Taxonomy" id="586396"/>
    <lineage>
        <taxon>Eukaryota</taxon>
        <taxon>Viridiplantae</taxon>
        <taxon>Streptophyta</taxon>
        <taxon>Embryophyta</taxon>
        <taxon>Tracheophyta</taxon>
        <taxon>Spermatophyta</taxon>
        <taxon>Magnoliopsida</taxon>
        <taxon>eudicotyledons</taxon>
        <taxon>Gunneridae</taxon>
        <taxon>Pentapetalae</taxon>
        <taxon>rosids</taxon>
        <taxon>fabids</taxon>
        <taxon>Malpighiales</taxon>
        <taxon>Linaceae</taxon>
        <taxon>Linum</taxon>
    </lineage>
</organism>
<dbReference type="InterPro" id="IPR011992">
    <property type="entry name" value="EF-hand-dom_pair"/>
</dbReference>
<sequence length="119" mass="13624">MVMGRLGTNWHDDLNDDQQHQARKLRANEITDMFEELEPSLEEAKAAFNVFDGNDDGFIDAKELRTVLSRLWCCHSHASEANCKEMITSYDENGDGLVDFNEFLKLLGNSFEKQNVKPL</sequence>
<evidence type="ECO:0000313" key="6">
    <source>
        <dbReference type="Proteomes" id="UP001154282"/>
    </source>
</evidence>
<dbReference type="InterPro" id="IPR018247">
    <property type="entry name" value="EF_Hand_1_Ca_BS"/>
</dbReference>
<dbReference type="SMART" id="SM00054">
    <property type="entry name" value="EFh"/>
    <property type="match status" value="2"/>
</dbReference>
<gene>
    <name evidence="5" type="ORF">LITE_LOCUS49713</name>
</gene>
<dbReference type="PROSITE" id="PS50222">
    <property type="entry name" value="EF_HAND_2"/>
    <property type="match status" value="2"/>
</dbReference>
<evidence type="ECO:0000256" key="2">
    <source>
        <dbReference type="ARBA" id="ARBA00022737"/>
    </source>
</evidence>
<keyword evidence="2" id="KW-0677">Repeat</keyword>
<reference evidence="5" key="1">
    <citation type="submission" date="2022-08" db="EMBL/GenBank/DDBJ databases">
        <authorList>
            <person name="Gutierrez-Valencia J."/>
        </authorList>
    </citation>
    <scope>NUCLEOTIDE SEQUENCE</scope>
</reference>
<evidence type="ECO:0000313" key="5">
    <source>
        <dbReference type="EMBL" id="CAI0560473.1"/>
    </source>
</evidence>
<dbReference type="PROSITE" id="PS00018">
    <property type="entry name" value="EF_HAND_1"/>
    <property type="match status" value="2"/>
</dbReference>
<dbReference type="GO" id="GO:0005509">
    <property type="term" value="F:calcium ion binding"/>
    <property type="evidence" value="ECO:0007669"/>
    <property type="project" value="InterPro"/>
</dbReference>
<evidence type="ECO:0000259" key="4">
    <source>
        <dbReference type="PROSITE" id="PS50222"/>
    </source>
</evidence>
<dbReference type="Pfam" id="PF13499">
    <property type="entry name" value="EF-hand_7"/>
    <property type="match status" value="1"/>
</dbReference>
<keyword evidence="1" id="KW-0479">Metal-binding</keyword>
<keyword evidence="6" id="KW-1185">Reference proteome</keyword>
<name>A0AAV0RVD1_9ROSI</name>
<dbReference type="Proteomes" id="UP001154282">
    <property type="component" value="Unassembled WGS sequence"/>
</dbReference>
<dbReference type="GO" id="GO:0043226">
    <property type="term" value="C:organelle"/>
    <property type="evidence" value="ECO:0007669"/>
    <property type="project" value="UniProtKB-ARBA"/>
</dbReference>
<evidence type="ECO:0000256" key="1">
    <source>
        <dbReference type="ARBA" id="ARBA00022723"/>
    </source>
</evidence>
<feature type="domain" description="EF-hand" evidence="4">
    <location>
        <begin position="39"/>
        <end position="74"/>
    </location>
</feature>
<dbReference type="EMBL" id="CAMGYJ010000011">
    <property type="protein sequence ID" value="CAI0560473.1"/>
    <property type="molecule type" value="Genomic_DNA"/>
</dbReference>
<dbReference type="PANTHER" id="PTHR10891">
    <property type="entry name" value="EF-HAND CALCIUM-BINDING DOMAIN CONTAINING PROTEIN"/>
    <property type="match status" value="1"/>
</dbReference>
<accession>A0AAV0RVD1</accession>
<keyword evidence="3" id="KW-0106">Calcium</keyword>
<protein>
    <recommendedName>
        <fullName evidence="4">EF-hand domain-containing protein</fullName>
    </recommendedName>
</protein>
<comment type="caution">
    <text evidence="5">The sequence shown here is derived from an EMBL/GenBank/DDBJ whole genome shotgun (WGS) entry which is preliminary data.</text>
</comment>
<dbReference type="InterPro" id="IPR002048">
    <property type="entry name" value="EF_hand_dom"/>
</dbReference>